<dbReference type="STRING" id="765915.A0A1Y2H957"/>
<proteinExistence type="predicted"/>
<organism evidence="10 11">
    <name type="scientific">Catenaria anguillulae PL171</name>
    <dbReference type="NCBI Taxonomy" id="765915"/>
    <lineage>
        <taxon>Eukaryota</taxon>
        <taxon>Fungi</taxon>
        <taxon>Fungi incertae sedis</taxon>
        <taxon>Blastocladiomycota</taxon>
        <taxon>Blastocladiomycetes</taxon>
        <taxon>Blastocladiales</taxon>
        <taxon>Catenariaceae</taxon>
        <taxon>Catenaria</taxon>
    </lineage>
</organism>
<gene>
    <name evidence="10" type="ORF">BCR44DRAFT_1464068</name>
</gene>
<feature type="binding site" evidence="5">
    <location>
        <begin position="525"/>
        <end position="531"/>
    </location>
    <ligand>
        <name>GTP</name>
        <dbReference type="ChEBI" id="CHEBI:37565"/>
    </ligand>
</feature>
<dbReference type="GO" id="GO:0003924">
    <property type="term" value="F:GTPase activity"/>
    <property type="evidence" value="ECO:0007669"/>
    <property type="project" value="InterPro"/>
</dbReference>
<evidence type="ECO:0000256" key="5">
    <source>
        <dbReference type="PIRSR" id="PIRSR601019-1"/>
    </source>
</evidence>
<dbReference type="GO" id="GO:0005737">
    <property type="term" value="C:cytoplasm"/>
    <property type="evidence" value="ECO:0007669"/>
    <property type="project" value="TreeGrafter"/>
</dbReference>
<dbReference type="SUPFAM" id="SSF52540">
    <property type="entry name" value="P-loop containing nucleoside triphosphate hydrolases"/>
    <property type="match status" value="1"/>
</dbReference>
<dbReference type="GO" id="GO:0046872">
    <property type="term" value="F:metal ion binding"/>
    <property type="evidence" value="ECO:0007669"/>
    <property type="project" value="UniProtKB-KW"/>
</dbReference>
<feature type="binding site" evidence="6">
    <location>
        <position position="368"/>
    </location>
    <ligand>
        <name>Mg(2+)</name>
        <dbReference type="ChEBI" id="CHEBI:18420"/>
    </ligand>
</feature>
<dbReference type="GO" id="GO:0007188">
    <property type="term" value="P:adenylate cyclase-modulating G protein-coupled receptor signaling pathway"/>
    <property type="evidence" value="ECO:0007669"/>
    <property type="project" value="TreeGrafter"/>
</dbReference>
<name>A0A1Y2H957_9FUNG</name>
<dbReference type="Pfam" id="PF25972">
    <property type="entry name" value="At4g15545_C"/>
    <property type="match status" value="1"/>
</dbReference>
<dbReference type="PRINTS" id="PR00318">
    <property type="entry name" value="GPROTEINA"/>
</dbReference>
<dbReference type="InterPro" id="IPR001019">
    <property type="entry name" value="Gprotein_alpha_su"/>
</dbReference>
<reference evidence="10 11" key="1">
    <citation type="submission" date="2016-07" db="EMBL/GenBank/DDBJ databases">
        <title>Pervasive Adenine N6-methylation of Active Genes in Fungi.</title>
        <authorList>
            <consortium name="DOE Joint Genome Institute"/>
            <person name="Mondo S.J."/>
            <person name="Dannebaum R.O."/>
            <person name="Kuo R.C."/>
            <person name="Labutti K."/>
            <person name="Haridas S."/>
            <person name="Kuo A."/>
            <person name="Salamov A."/>
            <person name="Ahrendt S.R."/>
            <person name="Lipzen A."/>
            <person name="Sullivan W."/>
            <person name="Andreopoulos W.B."/>
            <person name="Clum A."/>
            <person name="Lindquist E."/>
            <person name="Daum C."/>
            <person name="Ramamoorthy G.K."/>
            <person name="Gryganskyi A."/>
            <person name="Culley D."/>
            <person name="Magnuson J.K."/>
            <person name="James T.Y."/>
            <person name="O'Malley M.A."/>
            <person name="Stajich J.E."/>
            <person name="Spatafora J.W."/>
            <person name="Visel A."/>
            <person name="Grigoriev I.V."/>
        </authorList>
    </citation>
    <scope>NUCLEOTIDE SEQUENCE [LARGE SCALE GENOMIC DNA]</scope>
    <source>
        <strain evidence="10 11">PL171</strain>
    </source>
</reference>
<dbReference type="Gene3D" id="1.10.400.10">
    <property type="entry name" value="GI Alpha 1, domain 2-like"/>
    <property type="match status" value="1"/>
</dbReference>
<keyword evidence="11" id="KW-1185">Reference proteome</keyword>
<dbReference type="CDD" id="cd00066">
    <property type="entry name" value="G-alpha"/>
    <property type="match status" value="1"/>
</dbReference>
<dbReference type="PANTHER" id="PTHR10218:SF302">
    <property type="entry name" value="GUANINE NUCLEOTIDE-BINDING PROTEIN ALPHA-5 SUBUNIT"/>
    <property type="match status" value="1"/>
</dbReference>
<dbReference type="SMART" id="SM00275">
    <property type="entry name" value="G_alpha"/>
    <property type="match status" value="1"/>
</dbReference>
<dbReference type="PROSITE" id="PS51882">
    <property type="entry name" value="G_ALPHA"/>
    <property type="match status" value="1"/>
</dbReference>
<evidence type="ECO:0000313" key="10">
    <source>
        <dbReference type="EMBL" id="ORZ31117.1"/>
    </source>
</evidence>
<dbReference type="AlphaFoldDB" id="A0A1Y2H957"/>
<evidence type="ECO:0000256" key="8">
    <source>
        <dbReference type="SAM" id="MobiDB-lite"/>
    </source>
</evidence>
<dbReference type="PANTHER" id="PTHR10218">
    <property type="entry name" value="GTP-BINDING PROTEIN ALPHA SUBUNIT"/>
    <property type="match status" value="1"/>
</dbReference>
<feature type="binding site" evidence="5">
    <location>
        <begin position="619"/>
        <end position="622"/>
    </location>
    <ligand>
        <name>GTP</name>
        <dbReference type="ChEBI" id="CHEBI:37565"/>
    </ligand>
</feature>
<accession>A0A1Y2H957</accession>
<feature type="compositionally biased region" description="Low complexity" evidence="8">
    <location>
        <begin position="155"/>
        <end position="170"/>
    </location>
</feature>
<keyword evidence="6" id="KW-0460">Magnesium</keyword>
<dbReference type="GO" id="GO:0005834">
    <property type="term" value="C:heterotrimeric G-protein complex"/>
    <property type="evidence" value="ECO:0007669"/>
    <property type="project" value="TreeGrafter"/>
</dbReference>
<feature type="binding site" evidence="5">
    <location>
        <position position="666"/>
    </location>
    <ligand>
        <name>GTP</name>
        <dbReference type="ChEBI" id="CHEBI:37565"/>
    </ligand>
</feature>
<comment type="caution">
    <text evidence="10">The sequence shown here is derived from an EMBL/GenBank/DDBJ whole genome shotgun (WGS) entry which is preliminary data.</text>
</comment>
<dbReference type="GO" id="GO:0001664">
    <property type="term" value="F:G protein-coupled receptor binding"/>
    <property type="evidence" value="ECO:0007669"/>
    <property type="project" value="TreeGrafter"/>
</dbReference>
<dbReference type="GO" id="GO:0031683">
    <property type="term" value="F:G-protein beta/gamma-subunit complex binding"/>
    <property type="evidence" value="ECO:0007669"/>
    <property type="project" value="InterPro"/>
</dbReference>
<feature type="region of interest" description="Disordered" evidence="8">
    <location>
        <begin position="129"/>
        <end position="205"/>
    </location>
</feature>
<dbReference type="FunFam" id="3.40.50.300:FF:000692">
    <property type="entry name" value="Guanine nucleotide-binding protein subunit alpha"/>
    <property type="match status" value="1"/>
</dbReference>
<sequence>MVSAKDQVILDLRTDLARRDAYVQELALRISSLEHDVAAAEKRNADLASVIRKMYSVRQQMDSFVEDEPLVAEILRKPSASPALAHIGFAYWRRLPHKPITFTCQLAARAACDNVPPGPPLSESGAPITTGFESKDHLPTAPSRPRTEVYQPYPTTTTTSTRLASSNTPIPIRPPPPPPPYPATSATETVVPATPPSHHQHATGTSVDGRDFFRLARRTLSYDEFTSLLTNVKAFNARQQSRQTTLDNVVAVLGGRYPEIERAFVGLMMHGVASESGDHGRSTAAVASRRQLEEGLAGVENKRRARDSSKDRVAGRGCSMWWEQRCLGFEESGAAAVGQIDRQLALERKLDKETIKLLLLGTAASGKSTVLRQMKLINHGNIVDKNARTGAVMAAATKSVVAPDQSAGGAGKPEQGDTLMDEKDWARAVRNNLLDSVTNVIANMPEVGFAASTVQSHIADLRSDWTSVPKPEFLAALATLEADPTFQQAMQLGHKYELLDSTPVFLKQASVILDPSYVPTNEHILLARVPTKNITETSIQMQGIDFKVFDVNGASDKRNAWIPYFDSVLVIIFVVAMSSYDQLLPGSNGMTRLHDSLAFFEEVAKHPLLNKKPVLLFLNKTDVLKEKLTKGSSRVEYEPVTKFFMKKFAQLNPERKRKMWAHLTCATQTGQMKVVFTVMHKVIIQLNLQDVSSV</sequence>
<evidence type="ECO:0000256" key="4">
    <source>
        <dbReference type="ARBA" id="ARBA00023224"/>
    </source>
</evidence>
<dbReference type="Proteomes" id="UP000193411">
    <property type="component" value="Unassembled WGS sequence"/>
</dbReference>
<dbReference type="GO" id="GO:0005525">
    <property type="term" value="F:GTP binding"/>
    <property type="evidence" value="ECO:0007669"/>
    <property type="project" value="UniProtKB-KW"/>
</dbReference>
<dbReference type="InterPro" id="IPR058935">
    <property type="entry name" value="At4g15545-like_C"/>
</dbReference>
<evidence type="ECO:0000256" key="7">
    <source>
        <dbReference type="SAM" id="Coils"/>
    </source>
</evidence>
<dbReference type="Pfam" id="PF00503">
    <property type="entry name" value="G-alpha"/>
    <property type="match status" value="1"/>
</dbReference>
<keyword evidence="1 6" id="KW-0479">Metal-binding</keyword>
<evidence type="ECO:0000256" key="3">
    <source>
        <dbReference type="ARBA" id="ARBA00023134"/>
    </source>
</evidence>
<feature type="binding site" evidence="5">
    <location>
        <begin position="500"/>
        <end position="501"/>
    </location>
    <ligand>
        <name>GTP</name>
        <dbReference type="ChEBI" id="CHEBI:37565"/>
    </ligand>
</feature>
<evidence type="ECO:0000256" key="1">
    <source>
        <dbReference type="ARBA" id="ARBA00022723"/>
    </source>
</evidence>
<dbReference type="SUPFAM" id="SSF47895">
    <property type="entry name" value="Transducin (alpha subunit), insertion domain"/>
    <property type="match status" value="1"/>
</dbReference>
<feature type="binding site" evidence="6">
    <location>
        <position position="531"/>
    </location>
    <ligand>
        <name>Mg(2+)</name>
        <dbReference type="ChEBI" id="CHEBI:18420"/>
    </ligand>
</feature>
<evidence type="ECO:0000259" key="9">
    <source>
        <dbReference type="Pfam" id="PF25972"/>
    </source>
</evidence>
<dbReference type="EMBL" id="MCFL01000066">
    <property type="protein sequence ID" value="ORZ31117.1"/>
    <property type="molecule type" value="Genomic_DNA"/>
</dbReference>
<dbReference type="Gene3D" id="3.40.50.300">
    <property type="entry name" value="P-loop containing nucleotide triphosphate hydrolases"/>
    <property type="match status" value="2"/>
</dbReference>
<evidence type="ECO:0000313" key="11">
    <source>
        <dbReference type="Proteomes" id="UP000193411"/>
    </source>
</evidence>
<keyword evidence="7" id="KW-0175">Coiled coil</keyword>
<keyword evidence="2 5" id="KW-0547">Nucleotide-binding</keyword>
<feature type="compositionally biased region" description="Pro residues" evidence="8">
    <location>
        <begin position="171"/>
        <end position="182"/>
    </location>
</feature>
<feature type="domain" description="At4g15545-like C-terminal" evidence="9">
    <location>
        <begin position="206"/>
        <end position="270"/>
    </location>
</feature>
<dbReference type="OrthoDB" id="5817230at2759"/>
<evidence type="ECO:0000256" key="2">
    <source>
        <dbReference type="ARBA" id="ARBA00022741"/>
    </source>
</evidence>
<evidence type="ECO:0000256" key="6">
    <source>
        <dbReference type="PIRSR" id="PIRSR601019-2"/>
    </source>
</evidence>
<protein>
    <submittedName>
        <fullName evidence="10">G-protein alpha subunit-domain-containing protein</fullName>
    </submittedName>
</protein>
<dbReference type="InterPro" id="IPR027417">
    <property type="entry name" value="P-loop_NTPase"/>
</dbReference>
<feature type="coiled-coil region" evidence="7">
    <location>
        <begin position="23"/>
        <end position="50"/>
    </location>
</feature>
<keyword evidence="3 5" id="KW-0342">GTP-binding</keyword>
<keyword evidence="4" id="KW-0807">Transducer</keyword>
<dbReference type="InterPro" id="IPR011025">
    <property type="entry name" value="GproteinA_insert"/>
</dbReference>